<dbReference type="Proteomes" id="UP001590951">
    <property type="component" value="Unassembled WGS sequence"/>
</dbReference>
<keyword evidence="2" id="KW-1185">Reference proteome</keyword>
<comment type="caution">
    <text evidence="1">The sequence shown here is derived from an EMBL/GenBank/DDBJ whole genome shotgun (WGS) entry which is preliminary data.</text>
</comment>
<accession>A0ABR4BLJ1</accession>
<organism evidence="1 2">
    <name type="scientific">Lepraria finkii</name>
    <dbReference type="NCBI Taxonomy" id="1340010"/>
    <lineage>
        <taxon>Eukaryota</taxon>
        <taxon>Fungi</taxon>
        <taxon>Dikarya</taxon>
        <taxon>Ascomycota</taxon>
        <taxon>Pezizomycotina</taxon>
        <taxon>Lecanoromycetes</taxon>
        <taxon>OSLEUM clade</taxon>
        <taxon>Lecanoromycetidae</taxon>
        <taxon>Lecanorales</taxon>
        <taxon>Lecanorineae</taxon>
        <taxon>Stereocaulaceae</taxon>
        <taxon>Lepraria</taxon>
    </lineage>
</organism>
<dbReference type="EMBL" id="JBHFEH010000002">
    <property type="protein sequence ID" value="KAL2058590.1"/>
    <property type="molecule type" value="Genomic_DNA"/>
</dbReference>
<evidence type="ECO:0000313" key="1">
    <source>
        <dbReference type="EMBL" id="KAL2058590.1"/>
    </source>
</evidence>
<dbReference type="Gene3D" id="1.25.40.20">
    <property type="entry name" value="Ankyrin repeat-containing domain"/>
    <property type="match status" value="1"/>
</dbReference>
<sequence length="105" mass="11813">MSWSWTRKVISRIPTCIGRSRKAPTFVLSGYQVKHPSVNHVETKKQTPLHYTAMYNALAVGPLLLSNADQTLKDDQDGLLPLDLAILWKNKAALKELDLSVADRR</sequence>
<name>A0ABR4BLJ1_9LECA</name>
<proteinExistence type="predicted"/>
<protein>
    <submittedName>
        <fullName evidence="1">Uncharacterized protein</fullName>
    </submittedName>
</protein>
<evidence type="ECO:0000313" key="2">
    <source>
        <dbReference type="Proteomes" id="UP001590951"/>
    </source>
</evidence>
<gene>
    <name evidence="1" type="ORF">ABVK25_001318</name>
</gene>
<dbReference type="SUPFAM" id="SSF48403">
    <property type="entry name" value="Ankyrin repeat"/>
    <property type="match status" value="1"/>
</dbReference>
<reference evidence="1 2" key="1">
    <citation type="submission" date="2024-09" db="EMBL/GenBank/DDBJ databases">
        <title>Rethinking Asexuality: The Enigmatic Case of Functional Sexual Genes in Lepraria (Stereocaulaceae).</title>
        <authorList>
            <person name="Doellman M."/>
            <person name="Sun Y."/>
            <person name="Barcenas-Pena A."/>
            <person name="Lumbsch H.T."/>
            <person name="Grewe F."/>
        </authorList>
    </citation>
    <scope>NUCLEOTIDE SEQUENCE [LARGE SCALE GENOMIC DNA]</scope>
    <source>
        <strain evidence="1 2">Grewe 0041</strain>
    </source>
</reference>
<dbReference type="InterPro" id="IPR036770">
    <property type="entry name" value="Ankyrin_rpt-contain_sf"/>
</dbReference>